<dbReference type="InterPro" id="IPR052087">
    <property type="entry name" value="RRP12"/>
</dbReference>
<dbReference type="GO" id="GO:0005634">
    <property type="term" value="C:nucleus"/>
    <property type="evidence" value="ECO:0007669"/>
    <property type="project" value="UniProtKB-SubCell"/>
</dbReference>
<dbReference type="Gene3D" id="1.25.10.10">
    <property type="entry name" value="Leucine-rich Repeat Variant"/>
    <property type="match status" value="2"/>
</dbReference>
<dbReference type="InterPro" id="IPR057860">
    <property type="entry name" value="HEAT_RRP12_N"/>
</dbReference>
<sequence length="1307" mass="142174">MSLEDRLDKIRSPNLENQTHTRNALHSIEETLRDQKLDLTPTAYFASCLALLKQAASSQGQIGENSVAAAAIYLLDIVTSHVPAGLLRSQFSSISSLLLPYVSNAESNAPLLRAAIGCLESLLLAQDSQAWALPQSQVGPRQAIPAVLSLAIDQRPKVRKRAQEALTQILKSPPPGPAIDHPAAEMCAVAAQNNLKHAVDTIQQARKHRGRPADSHEPAVIHALQLTKTIAVASGGWPSKKIETLCELLLSLSRSRNDYLVTSAFEVFEVIFEGMEDEVTSVKLPKLLDAIVELKPAQNDSQLLPPWIAIVSRGYGTSATTEPDDTFAKLPELFDLIAVYLTSTSQNIRVSASQCLISFFANCIPDSVIGEPSVYDEKVLEQIASRSLGLLSVKYQSAWKEVFNTLAALFDALRWRGDPFLLAIVKALGELRSNSGFQGKDEADEVLGRAIRNLGPAAVLSVLPHNLTNAQKGQPGRAWLLPLLRDHVSNTNLAHFKSDLVPLSEAMFQRVLNHGNAEKTMDIKIYETVVQQVWSAFPGYCDLPLDLASAFDQPFAELISNLLYQQVDLRVDLCRGLQNLVESYDALIASDLPDEVLLIERRLSRADAEAGSAHLAGLASNMLAVLFNVYSQTLPQSRAYILQCITAYLSITSEADLIATFERVAKMLEAELPAPDARASAKQQQQSRSKTNMPPTSHTLLDLVIALSSHLPRSTFSALFALASSIFSNPSILKTDPQLIKKAYKLIPQLGLSEAGTEALQARNGELRQLVLNTSDTTPLPARRDRFLAINTLIDHLPSTDLHFLTTIMSEIVIACKDSNERARMAGFDLLLTAAAKIISEGKQGAMIRNSLAPNMPDDTPDVQASVEEVFSMVSAGLAGVAPHMIAATITALSRLLWEYHSELDAAIRDSVMDTVLMFLESNNREIVRAVLGFVKVVVVVIPKTTLEANSRIQNILKGCMIWSKENKGRLRQKVRGILERVLRRWDGQLVEQWVDDDESRKMVKNVRKRKERAKRKKTGDFVDADDDDATAGKGERKYDNEFDEAVYGSDDSGEEDDDSILGDSDHEMNGHNSQKSSKRNNFSKKNQQYIRADEDSDDEPLDLLDPKSLGSITSRKLGRLRAEAGLANGSSLQGRRTKARTNEDGKLIFGPNDDDDALMNTTDGNDENSAPNGGGVDAYVAAVDGPDAVRRGQKGKLKVKSAQRQRGTEMDLDDDDAKAVASQLSKKKQRPGSSGSMSSSGGAGRGADKGPKHARRGLGVEKQRFSGGGGGGGARGGGKHGGKGFGGSQRRVSVGHGRGRGGHGRR</sequence>
<dbReference type="InterPro" id="IPR012978">
    <property type="entry name" value="HEAT_RRP12"/>
</dbReference>
<dbReference type="Pfam" id="PF25772">
    <property type="entry name" value="HEAT_RRP12_N"/>
    <property type="match status" value="1"/>
</dbReference>
<dbReference type="SUPFAM" id="SSF48371">
    <property type="entry name" value="ARM repeat"/>
    <property type="match status" value="1"/>
</dbReference>
<feature type="domain" description="RRP12 HEAT" evidence="5">
    <location>
        <begin position="343"/>
        <end position="633"/>
    </location>
</feature>
<dbReference type="PANTHER" id="PTHR48287">
    <property type="entry name" value="ARM REPEAT SUPERFAMILY PROTEIN"/>
    <property type="match status" value="1"/>
</dbReference>
<dbReference type="Proteomes" id="UP000038010">
    <property type="component" value="Unassembled WGS sequence"/>
</dbReference>
<dbReference type="Pfam" id="PF08161">
    <property type="entry name" value="RRP12_HEAT"/>
    <property type="match status" value="1"/>
</dbReference>
<evidence type="ECO:0000259" key="5">
    <source>
        <dbReference type="Pfam" id="PF08161"/>
    </source>
</evidence>
<dbReference type="VEuPathDB" id="FungiDB:AB675_4245"/>
<feature type="region of interest" description="Disordered" evidence="4">
    <location>
        <begin position="1005"/>
        <end position="1307"/>
    </location>
</feature>
<feature type="region of interest" description="Disordered" evidence="4">
    <location>
        <begin position="675"/>
        <end position="694"/>
    </location>
</feature>
<evidence type="ECO:0000313" key="8">
    <source>
        <dbReference type="Proteomes" id="UP000038010"/>
    </source>
</evidence>
<dbReference type="OrthoDB" id="2192888at2759"/>
<dbReference type="InterPro" id="IPR011989">
    <property type="entry name" value="ARM-like"/>
</dbReference>
<comment type="caution">
    <text evidence="7">The sequence shown here is derived from an EMBL/GenBank/DDBJ whole genome shotgun (WGS) entry which is preliminary data.</text>
</comment>
<protein>
    <submittedName>
        <fullName evidence="7">Ribosomal RNA-processing protein 12</fullName>
    </submittedName>
</protein>
<evidence type="ECO:0000256" key="3">
    <source>
        <dbReference type="ARBA" id="ARBA00023242"/>
    </source>
</evidence>
<reference evidence="7 8" key="1">
    <citation type="submission" date="2015-06" db="EMBL/GenBank/DDBJ databases">
        <title>Draft genome of the ant-associated black yeast Phialophora attae CBS 131958.</title>
        <authorList>
            <person name="Moreno L.F."/>
            <person name="Stielow B.J."/>
            <person name="de Hoog S."/>
            <person name="Vicente V.A."/>
            <person name="Weiss V.A."/>
            <person name="de Vries M."/>
            <person name="Cruz L.M."/>
            <person name="Souza E.M."/>
        </authorList>
    </citation>
    <scope>NUCLEOTIDE SEQUENCE [LARGE SCALE GENOMIC DNA]</scope>
    <source>
        <strain evidence="7 8">CBS 131958</strain>
    </source>
</reference>
<feature type="compositionally biased region" description="Basic residues" evidence="4">
    <location>
        <begin position="1298"/>
        <end position="1307"/>
    </location>
</feature>
<name>A0A0N1H1X5_9EURO</name>
<feature type="compositionally biased region" description="Basic residues" evidence="4">
    <location>
        <begin position="1192"/>
        <end position="1204"/>
    </location>
</feature>
<dbReference type="InterPro" id="IPR016024">
    <property type="entry name" value="ARM-type_fold"/>
</dbReference>
<feature type="compositionally biased region" description="Low complexity" evidence="4">
    <location>
        <begin position="677"/>
        <end position="690"/>
    </location>
</feature>
<dbReference type="EMBL" id="LFJN01000018">
    <property type="protein sequence ID" value="KPI38493.1"/>
    <property type="molecule type" value="Genomic_DNA"/>
</dbReference>
<dbReference type="GeneID" id="28736251"/>
<proteinExistence type="inferred from homology"/>
<evidence type="ECO:0000313" key="7">
    <source>
        <dbReference type="EMBL" id="KPI38493.1"/>
    </source>
</evidence>
<evidence type="ECO:0000256" key="1">
    <source>
        <dbReference type="ARBA" id="ARBA00004123"/>
    </source>
</evidence>
<gene>
    <name evidence="7" type="ORF">AB675_4245</name>
</gene>
<feature type="domain" description="RRP12 N-terminal HEAT" evidence="6">
    <location>
        <begin position="16"/>
        <end position="278"/>
    </location>
</feature>
<dbReference type="STRING" id="1664694.A0A0N1H1X5"/>
<keyword evidence="3" id="KW-0539">Nucleus</keyword>
<evidence type="ECO:0000256" key="2">
    <source>
        <dbReference type="ARBA" id="ARBA00007690"/>
    </source>
</evidence>
<evidence type="ECO:0000256" key="4">
    <source>
        <dbReference type="SAM" id="MobiDB-lite"/>
    </source>
</evidence>
<feature type="compositionally biased region" description="Basic residues" evidence="4">
    <location>
        <begin position="1005"/>
        <end position="1018"/>
    </location>
</feature>
<feature type="compositionally biased region" description="Polar residues" evidence="4">
    <location>
        <begin position="1160"/>
        <end position="1172"/>
    </location>
</feature>
<feature type="compositionally biased region" description="Gly residues" evidence="4">
    <location>
        <begin position="1267"/>
        <end position="1277"/>
    </location>
</feature>
<comment type="similarity">
    <text evidence="2">Belongs to the RRP12 family.</text>
</comment>
<feature type="compositionally biased region" description="Acidic residues" evidence="4">
    <location>
        <begin position="1052"/>
        <end position="1061"/>
    </location>
</feature>
<comment type="subcellular location">
    <subcellularLocation>
        <location evidence="1">Nucleus</location>
    </subcellularLocation>
</comment>
<evidence type="ECO:0000259" key="6">
    <source>
        <dbReference type="Pfam" id="PF25772"/>
    </source>
</evidence>
<keyword evidence="8" id="KW-1185">Reference proteome</keyword>
<dbReference type="PANTHER" id="PTHR48287:SF1">
    <property type="entry name" value="ARM REPEAT SUPERFAMILY PROTEIN"/>
    <property type="match status" value="1"/>
</dbReference>
<dbReference type="RefSeq" id="XP_017998456.1">
    <property type="nucleotide sequence ID" value="XM_018144371.1"/>
</dbReference>
<organism evidence="7 8">
    <name type="scientific">Cyphellophora attinorum</name>
    <dbReference type="NCBI Taxonomy" id="1664694"/>
    <lineage>
        <taxon>Eukaryota</taxon>
        <taxon>Fungi</taxon>
        <taxon>Dikarya</taxon>
        <taxon>Ascomycota</taxon>
        <taxon>Pezizomycotina</taxon>
        <taxon>Eurotiomycetes</taxon>
        <taxon>Chaetothyriomycetidae</taxon>
        <taxon>Chaetothyriales</taxon>
        <taxon>Cyphellophoraceae</taxon>
        <taxon>Cyphellophora</taxon>
    </lineage>
</organism>
<accession>A0A0N1H1X5</accession>